<dbReference type="AlphaFoldDB" id="A0A2S5BAC6"/>
<feature type="compositionally biased region" description="Low complexity" evidence="1">
    <location>
        <begin position="1"/>
        <end position="17"/>
    </location>
</feature>
<dbReference type="InterPro" id="IPR032675">
    <property type="entry name" value="LRR_dom_sf"/>
</dbReference>
<gene>
    <name evidence="2" type="ORF">BMF94_3262</name>
</gene>
<dbReference type="PANTHER" id="PTHR13318">
    <property type="entry name" value="PARTNER OF PAIRED, ISOFORM B-RELATED"/>
    <property type="match status" value="1"/>
</dbReference>
<evidence type="ECO:0000313" key="2">
    <source>
        <dbReference type="EMBL" id="POY73724.1"/>
    </source>
</evidence>
<dbReference type="PANTHER" id="PTHR13318:SF247">
    <property type="entry name" value="GH16156P"/>
    <property type="match status" value="1"/>
</dbReference>
<dbReference type="STRING" id="741276.A0A2S5BAC6"/>
<dbReference type="SUPFAM" id="SSF52047">
    <property type="entry name" value="RNI-like"/>
    <property type="match status" value="1"/>
</dbReference>
<feature type="compositionally biased region" description="Low complexity" evidence="1">
    <location>
        <begin position="30"/>
        <end position="39"/>
    </location>
</feature>
<dbReference type="Proteomes" id="UP000237144">
    <property type="component" value="Unassembled WGS sequence"/>
</dbReference>
<feature type="region of interest" description="Disordered" evidence="1">
    <location>
        <begin position="1"/>
        <end position="39"/>
    </location>
</feature>
<evidence type="ECO:0008006" key="4">
    <source>
        <dbReference type="Google" id="ProtNLM"/>
    </source>
</evidence>
<feature type="region of interest" description="Disordered" evidence="1">
    <location>
        <begin position="90"/>
        <end position="112"/>
    </location>
</feature>
<proteinExistence type="predicted"/>
<protein>
    <recommendedName>
        <fullName evidence="4">RNI-like protein</fullName>
    </recommendedName>
</protein>
<sequence length="579" mass="62596">MPPKRSLSTTGGSSRSSRPSKRYRALGIGAPSADDAAASSPRLAQAQALAERAGGGASYLAVRPVRQGVKSLKETSLRVAARGLYESVRMPPHQKQATPSHNVGWDPGRDPERSEEAQYLRTFIRTLPVEIANRLLRLVLDLTTGTSFDDPADPGVAVLSLAMLFFHPNTTRLSLSGMAAPTLLVSRIPQCTALAELDLSGHVALRDPILAKVVAQLPTLEVINLKGCTKIGDQTLVALSKASEDRLRVVNLSLTAVSIKGLTSLLARCKNLEVLKLANVQGLNERNVSKWITDATDAALGWRHVPLSQLRTLKVRSTEFTDASIGRLLSLCAPTLERLDVSYSNLKTLDFVSSALHTLPEWKLVKLVASGLPLTPATLQGFFDPLAGRPDEERRRFTTLKLGSLPASSTKAPGLTDAVLAKLMPSLEKLDGLEKVSLFQNWGLGKLAQPLSRFVEVIGRKCTYLDLTLPVESHHLEGLLPPLEDDAAEGPVAYEPPRIQTLVLDSSRITDEAAGAISACRDLRSLHVAETRISTRFLSTVLASCPHLSQLNLTSCRGVPVTQRRTFFEAWAKGEVSPA</sequence>
<evidence type="ECO:0000313" key="3">
    <source>
        <dbReference type="Proteomes" id="UP000237144"/>
    </source>
</evidence>
<dbReference type="EMBL" id="PJQD01000035">
    <property type="protein sequence ID" value="POY73724.1"/>
    <property type="molecule type" value="Genomic_DNA"/>
</dbReference>
<dbReference type="OrthoDB" id="550575at2759"/>
<dbReference type="Gene3D" id="3.80.10.10">
    <property type="entry name" value="Ribonuclease Inhibitor"/>
    <property type="match status" value="2"/>
</dbReference>
<keyword evidence="3" id="KW-1185">Reference proteome</keyword>
<name>A0A2S5BAC6_9BASI</name>
<dbReference type="GO" id="GO:0019005">
    <property type="term" value="C:SCF ubiquitin ligase complex"/>
    <property type="evidence" value="ECO:0007669"/>
    <property type="project" value="TreeGrafter"/>
</dbReference>
<reference evidence="2 3" key="1">
    <citation type="journal article" date="2018" name="Front. Microbiol.">
        <title>Prospects for Fungal Bioremediation of Acidic Radioactive Waste Sites: Characterization and Genome Sequence of Rhodotorula taiwanensis MD1149.</title>
        <authorList>
            <person name="Tkavc R."/>
            <person name="Matrosova V.Y."/>
            <person name="Grichenko O.E."/>
            <person name="Gostincar C."/>
            <person name="Volpe R.P."/>
            <person name="Klimenkova P."/>
            <person name="Gaidamakova E.K."/>
            <person name="Zhou C.E."/>
            <person name="Stewart B.J."/>
            <person name="Lyman M.G."/>
            <person name="Malfatti S.A."/>
            <person name="Rubinfeld B."/>
            <person name="Courtot M."/>
            <person name="Singh J."/>
            <person name="Dalgard C.L."/>
            <person name="Hamilton T."/>
            <person name="Frey K.G."/>
            <person name="Gunde-Cimerman N."/>
            <person name="Dugan L."/>
            <person name="Daly M.J."/>
        </authorList>
    </citation>
    <scope>NUCLEOTIDE SEQUENCE [LARGE SCALE GENOMIC DNA]</scope>
    <source>
        <strain evidence="2 3">MD1149</strain>
    </source>
</reference>
<evidence type="ECO:0000256" key="1">
    <source>
        <dbReference type="SAM" id="MobiDB-lite"/>
    </source>
</evidence>
<organism evidence="2 3">
    <name type="scientific">Rhodotorula taiwanensis</name>
    <dbReference type="NCBI Taxonomy" id="741276"/>
    <lineage>
        <taxon>Eukaryota</taxon>
        <taxon>Fungi</taxon>
        <taxon>Dikarya</taxon>
        <taxon>Basidiomycota</taxon>
        <taxon>Pucciniomycotina</taxon>
        <taxon>Microbotryomycetes</taxon>
        <taxon>Sporidiobolales</taxon>
        <taxon>Sporidiobolaceae</taxon>
        <taxon>Rhodotorula</taxon>
    </lineage>
</organism>
<comment type="caution">
    <text evidence="2">The sequence shown here is derived from an EMBL/GenBank/DDBJ whole genome shotgun (WGS) entry which is preliminary data.</text>
</comment>
<dbReference type="GO" id="GO:0031146">
    <property type="term" value="P:SCF-dependent proteasomal ubiquitin-dependent protein catabolic process"/>
    <property type="evidence" value="ECO:0007669"/>
    <property type="project" value="TreeGrafter"/>
</dbReference>
<accession>A0A2S5BAC6</accession>